<proteinExistence type="predicted"/>
<dbReference type="InterPro" id="IPR001810">
    <property type="entry name" value="F-box_dom"/>
</dbReference>
<feature type="compositionally biased region" description="Basic and acidic residues" evidence="1">
    <location>
        <begin position="855"/>
        <end position="866"/>
    </location>
</feature>
<feature type="compositionally biased region" description="Low complexity" evidence="1">
    <location>
        <begin position="738"/>
        <end position="766"/>
    </location>
</feature>
<feature type="compositionally biased region" description="Pro residues" evidence="1">
    <location>
        <begin position="222"/>
        <end position="234"/>
    </location>
</feature>
<dbReference type="InterPro" id="IPR036047">
    <property type="entry name" value="F-box-like_dom_sf"/>
</dbReference>
<dbReference type="STRING" id="703135.A0A2A9NI75"/>
<dbReference type="SUPFAM" id="SSF52047">
    <property type="entry name" value="RNI-like"/>
    <property type="match status" value="1"/>
</dbReference>
<dbReference type="Pfam" id="PF12937">
    <property type="entry name" value="F-box-like"/>
    <property type="match status" value="1"/>
</dbReference>
<evidence type="ECO:0000313" key="3">
    <source>
        <dbReference type="EMBL" id="PFH47456.1"/>
    </source>
</evidence>
<evidence type="ECO:0000256" key="1">
    <source>
        <dbReference type="SAM" id="MobiDB-lite"/>
    </source>
</evidence>
<dbReference type="CDD" id="cd09917">
    <property type="entry name" value="F-box_SF"/>
    <property type="match status" value="1"/>
</dbReference>
<feature type="region of interest" description="Disordered" evidence="1">
    <location>
        <begin position="175"/>
        <end position="236"/>
    </location>
</feature>
<evidence type="ECO:0000313" key="4">
    <source>
        <dbReference type="Proteomes" id="UP000242287"/>
    </source>
</evidence>
<accession>A0A2A9NI75</accession>
<feature type="region of interest" description="Disordered" evidence="1">
    <location>
        <begin position="827"/>
        <end position="903"/>
    </location>
</feature>
<name>A0A2A9NI75_9AGAR</name>
<dbReference type="AlphaFoldDB" id="A0A2A9NI75"/>
<organism evidence="3 4">
    <name type="scientific">Amanita thiersii Skay4041</name>
    <dbReference type="NCBI Taxonomy" id="703135"/>
    <lineage>
        <taxon>Eukaryota</taxon>
        <taxon>Fungi</taxon>
        <taxon>Dikarya</taxon>
        <taxon>Basidiomycota</taxon>
        <taxon>Agaricomycotina</taxon>
        <taxon>Agaricomycetes</taxon>
        <taxon>Agaricomycetidae</taxon>
        <taxon>Agaricales</taxon>
        <taxon>Pluteineae</taxon>
        <taxon>Amanitaceae</taxon>
        <taxon>Amanita</taxon>
    </lineage>
</organism>
<feature type="compositionally biased region" description="Polar residues" evidence="1">
    <location>
        <begin position="1"/>
        <end position="22"/>
    </location>
</feature>
<dbReference type="OrthoDB" id="5354526at2759"/>
<feature type="region of interest" description="Disordered" evidence="1">
    <location>
        <begin position="1"/>
        <end position="25"/>
    </location>
</feature>
<feature type="region of interest" description="Disordered" evidence="1">
    <location>
        <begin position="734"/>
        <end position="766"/>
    </location>
</feature>
<feature type="region of interest" description="Disordered" evidence="1">
    <location>
        <begin position="403"/>
        <end position="484"/>
    </location>
</feature>
<feature type="compositionally biased region" description="Basic residues" evidence="1">
    <location>
        <begin position="470"/>
        <end position="483"/>
    </location>
</feature>
<evidence type="ECO:0000259" key="2">
    <source>
        <dbReference type="Pfam" id="PF12937"/>
    </source>
</evidence>
<sequence>MPIPIATSTGPLPSSPYKSSRNPITTSTSTAALSPALIVAAVVLHKATGVHTLPPELWEHVFKRIPRPHDLLHVILTCRAFYQIGVKALYSNIIYRHQAHFRSNRPFWSTVHYKKQLKDGRLTTTSPTQATAALTAGMDLAMFYSIPRTIVVSVPYICPANARYDTLSLMPMLQNEGNNPNNLPPGFPALIGGGGGQQQHHHQPQHQHQQPHTQPQHQQPSTNPPAHPPPPPPMAHLLAPIFASQGGFFNAHTHLPLNFLSAGDPLRPPPWMYRMMHAQIKHFSNLTELCFYNAHLPRQMYNTIKAFPALTTLLFYDCILPSPFPGEPEFDGLASLPSAPITRLALWNVKGEFEQMPIPNQAAGVAYALRLCAIPTLQEVHVDWNPVTAKYLKSLTMAAAGTKRAEEMLEEEVDDEEGEEEEEEEEQQQQQQPEEDEDAEEETDEDSEFDDSEDDEFGAGNHFSGNHNNNHNHHHNNATRASRRLTFPPVDRLVLRMPPTLAWPPDIGTSRRTILDPLNTFLNNVPSVSTLSIINRLPLCTIPPSALPRLETYSGPLSSIINVATGRNLQHLEIRDEDRKVMDVISMLPALRDVAPGLKTLCLPLRKWDDEVLYPTSEFFPELRKLKITYDDGVPSEYTILSLGARFLYRLVHLETFQLYNPHPPKRVCFNTHGNTNNYYNNNNNKTANANVHVNMHTQHSSTSLTHTRTQSAPPITISTAAGNRVVPLDAHRRPTGLSNLSTTTTNTNASNNANHNRTPPALLSPSTASASAATAAGAGGNVTVFDELTFVPSEVVIVSHRLGREGVGVKSVVGGEACVEREVAASGGGTGGWGSWAGGMGASGAAGGVRRHPRWADRGDSKNESLDNNATYRRHPHPHPNTHSNTDNNGTNNTREPPPPRDCACAVRLLGPGAGTEQEVSELLAAWKKHCKSLSRVQFVKWYLWRRDWVSGGREPGWQGWVRREIESGGREGVQSQVGFLD</sequence>
<gene>
    <name evidence="3" type="ORF">AMATHDRAFT_87710</name>
</gene>
<feature type="compositionally biased region" description="Gly residues" evidence="1">
    <location>
        <begin position="827"/>
        <end position="848"/>
    </location>
</feature>
<reference evidence="3 4" key="1">
    <citation type="submission" date="2014-02" db="EMBL/GenBank/DDBJ databases">
        <title>Transposable element dynamics among asymbiotic and ectomycorrhizal Amanita fungi.</title>
        <authorList>
            <consortium name="DOE Joint Genome Institute"/>
            <person name="Hess J."/>
            <person name="Skrede I."/>
            <person name="Wolfe B."/>
            <person name="LaButti K."/>
            <person name="Ohm R.A."/>
            <person name="Grigoriev I.V."/>
            <person name="Pringle A."/>
        </authorList>
    </citation>
    <scope>NUCLEOTIDE SEQUENCE [LARGE SCALE GENOMIC DNA]</scope>
    <source>
        <strain evidence="3 4">SKay4041</strain>
    </source>
</reference>
<dbReference type="Proteomes" id="UP000242287">
    <property type="component" value="Unassembled WGS sequence"/>
</dbReference>
<keyword evidence="4" id="KW-1185">Reference proteome</keyword>
<feature type="compositionally biased region" description="Low complexity" evidence="1">
    <location>
        <begin position="206"/>
        <end position="220"/>
    </location>
</feature>
<dbReference type="EMBL" id="KZ302110">
    <property type="protein sequence ID" value="PFH47456.1"/>
    <property type="molecule type" value="Genomic_DNA"/>
</dbReference>
<feature type="domain" description="F-box" evidence="2">
    <location>
        <begin position="52"/>
        <end position="92"/>
    </location>
</feature>
<feature type="compositionally biased region" description="Acidic residues" evidence="1">
    <location>
        <begin position="408"/>
        <end position="457"/>
    </location>
</feature>
<dbReference type="SUPFAM" id="SSF81383">
    <property type="entry name" value="F-box domain"/>
    <property type="match status" value="1"/>
</dbReference>
<protein>
    <recommendedName>
        <fullName evidence="2">F-box domain-containing protein</fullName>
    </recommendedName>
</protein>